<sequence>MYINEQRATTLETAAVLADEYVLTHRIGMRDRPWKNETVNRVNLPPETSSPRQPDSSRRPASEVKCNYCKKPGHLVTECLSLKRKNAKGTGCIAAKCSLPLTPSVGEVNECDQSEGYKPFVRMGYVSLPGSDDPKPVRILRDTGASQSMVLEGVLPFTNKTALGSSVLVRGIGMTFIPVPLHKLHLKSDLIADYVVVGVRPSLPVPDIDFLLGNDIGGGDVWGKSGKLPEVVAVPLECGKKFPDVFPSCAITRAMSMETNVPMGTEEDDMTDPSSPITCRTTTISCSPITCRTTISCSLIPCSPIPCSPITCRTTISCSLIPCSPIPCSPITCSPIPCRPISCRTITCHTTISCSPIPCSPITCHTTINSIYTSCCREIFVGCTSMMRISRSTTSQRCSIGLRSDVQDAWAGKKVHVLLSKVGAYKIFYWDIYRVGPNMEMESEAINAYLSVIVQEYNDLNTGKAAFIDSNSLTKMWNRGTQRLKVIYPREKKTLFLDPLEESTGPQHLRRVQQQHLASQLCVSKLLALIGLAHIILPGHCELNDVDASDRRGPQHEIWSEIGRGDLRWEAESLLQMSGLWFWLAGLWWLLPFSYELSRRCRQDGSFCASCSLLFSAYLLNHKATPLSWRCFVPGWFTLSETKTSSSPLHSANDVPGSRDSVSIICSLTLVLLYSSVRLDRGSSRMPFPYSAMLLRHLGTPSHFLAKELTNLSSLSTFEIGTS</sequence>
<dbReference type="GO" id="GO:0003676">
    <property type="term" value="F:nucleic acid binding"/>
    <property type="evidence" value="ECO:0007669"/>
    <property type="project" value="InterPro"/>
</dbReference>
<evidence type="ECO:0000256" key="1">
    <source>
        <dbReference type="SAM" id="MobiDB-lite"/>
    </source>
</evidence>
<dbReference type="SUPFAM" id="SSF57756">
    <property type="entry name" value="Retrovirus zinc finger-like domains"/>
    <property type="match status" value="1"/>
</dbReference>
<evidence type="ECO:0000313" key="2">
    <source>
        <dbReference type="EMBL" id="KAK0145190.1"/>
    </source>
</evidence>
<organism evidence="2 3">
    <name type="scientific">Merluccius polli</name>
    <name type="common">Benguela hake</name>
    <name type="synonym">Merluccius cadenati</name>
    <dbReference type="NCBI Taxonomy" id="89951"/>
    <lineage>
        <taxon>Eukaryota</taxon>
        <taxon>Metazoa</taxon>
        <taxon>Chordata</taxon>
        <taxon>Craniata</taxon>
        <taxon>Vertebrata</taxon>
        <taxon>Euteleostomi</taxon>
        <taxon>Actinopterygii</taxon>
        <taxon>Neopterygii</taxon>
        <taxon>Teleostei</taxon>
        <taxon>Neoteleostei</taxon>
        <taxon>Acanthomorphata</taxon>
        <taxon>Zeiogadaria</taxon>
        <taxon>Gadariae</taxon>
        <taxon>Gadiformes</taxon>
        <taxon>Gadoidei</taxon>
        <taxon>Merlucciidae</taxon>
        <taxon>Merluccius</taxon>
    </lineage>
</organism>
<proteinExistence type="predicted"/>
<dbReference type="Gene3D" id="4.10.60.10">
    <property type="entry name" value="Zinc finger, CCHC-type"/>
    <property type="match status" value="1"/>
</dbReference>
<dbReference type="AlphaFoldDB" id="A0AA47P1Q4"/>
<dbReference type="Proteomes" id="UP001174136">
    <property type="component" value="Unassembled WGS sequence"/>
</dbReference>
<dbReference type="PANTHER" id="PTHR46888:SF13">
    <property type="entry name" value="RIBONUCLEASE H"/>
    <property type="match status" value="1"/>
</dbReference>
<keyword evidence="3" id="KW-1185">Reference proteome</keyword>
<evidence type="ECO:0008006" key="4">
    <source>
        <dbReference type="Google" id="ProtNLM"/>
    </source>
</evidence>
<protein>
    <recommendedName>
        <fullName evidence="4">CCHC-type domain-containing protein</fullName>
    </recommendedName>
</protein>
<dbReference type="EMBL" id="JAOPHQ010002877">
    <property type="protein sequence ID" value="KAK0145190.1"/>
    <property type="molecule type" value="Genomic_DNA"/>
</dbReference>
<reference evidence="2" key="1">
    <citation type="journal article" date="2023" name="Front. Mar. Sci.">
        <title>A new Merluccius polli reference genome to investigate the effects of global change in West African waters.</title>
        <authorList>
            <person name="Mateo J.L."/>
            <person name="Blanco-Fernandez C."/>
            <person name="Garcia-Vazquez E."/>
            <person name="Machado-Schiaffino G."/>
        </authorList>
    </citation>
    <scope>NUCLEOTIDE SEQUENCE</scope>
    <source>
        <strain evidence="2">C29</strain>
        <tissue evidence="2">Fin</tissue>
    </source>
</reference>
<name>A0AA47P1Q4_MERPO</name>
<comment type="caution">
    <text evidence="2">The sequence shown here is derived from an EMBL/GenBank/DDBJ whole genome shotgun (WGS) entry which is preliminary data.</text>
</comment>
<dbReference type="GO" id="GO:0008270">
    <property type="term" value="F:zinc ion binding"/>
    <property type="evidence" value="ECO:0007669"/>
    <property type="project" value="InterPro"/>
</dbReference>
<accession>A0AA47P1Q4</accession>
<feature type="region of interest" description="Disordered" evidence="1">
    <location>
        <begin position="38"/>
        <end position="62"/>
    </location>
</feature>
<evidence type="ECO:0000313" key="3">
    <source>
        <dbReference type="Proteomes" id="UP001174136"/>
    </source>
</evidence>
<dbReference type="PANTHER" id="PTHR46888">
    <property type="entry name" value="ZINC KNUCKLE DOMAINCONTAINING PROTEIN-RELATED"/>
    <property type="match status" value="1"/>
</dbReference>
<dbReference type="InterPro" id="IPR036875">
    <property type="entry name" value="Znf_CCHC_sf"/>
</dbReference>
<gene>
    <name evidence="2" type="ORF">N1851_015922</name>
</gene>